<reference evidence="1 2" key="1">
    <citation type="submission" date="2023-08" db="EMBL/GenBank/DDBJ databases">
        <title>A Necator americanus chromosomal reference genome.</title>
        <authorList>
            <person name="Ilik V."/>
            <person name="Petrzelkova K.J."/>
            <person name="Pardy F."/>
            <person name="Fuh T."/>
            <person name="Niatou-Singa F.S."/>
            <person name="Gouil Q."/>
            <person name="Baker L."/>
            <person name="Ritchie M.E."/>
            <person name="Jex A.R."/>
            <person name="Gazzola D."/>
            <person name="Li H."/>
            <person name="Toshio Fujiwara R."/>
            <person name="Zhan B."/>
            <person name="Aroian R.V."/>
            <person name="Pafco B."/>
            <person name="Schwarz E.M."/>
        </authorList>
    </citation>
    <scope>NUCLEOTIDE SEQUENCE [LARGE SCALE GENOMIC DNA]</scope>
    <source>
        <strain evidence="1 2">Aroian</strain>
        <tissue evidence="1">Whole animal</tissue>
    </source>
</reference>
<name>A0ABR1DPW0_NECAM</name>
<keyword evidence="2" id="KW-1185">Reference proteome</keyword>
<dbReference type="EMBL" id="JAVFWL010000004">
    <property type="protein sequence ID" value="KAK6752395.1"/>
    <property type="molecule type" value="Genomic_DNA"/>
</dbReference>
<comment type="caution">
    <text evidence="1">The sequence shown here is derived from an EMBL/GenBank/DDBJ whole genome shotgun (WGS) entry which is preliminary data.</text>
</comment>
<evidence type="ECO:0000313" key="2">
    <source>
        <dbReference type="Proteomes" id="UP001303046"/>
    </source>
</evidence>
<gene>
    <name evidence="1" type="primary">Necator_chrIV.g16974</name>
    <name evidence="1" type="ORF">RB195_003676</name>
</gene>
<protein>
    <submittedName>
        <fullName evidence="1">Uncharacterized protein</fullName>
    </submittedName>
</protein>
<evidence type="ECO:0000313" key="1">
    <source>
        <dbReference type="EMBL" id="KAK6752395.1"/>
    </source>
</evidence>
<organism evidence="1 2">
    <name type="scientific">Necator americanus</name>
    <name type="common">Human hookworm</name>
    <dbReference type="NCBI Taxonomy" id="51031"/>
    <lineage>
        <taxon>Eukaryota</taxon>
        <taxon>Metazoa</taxon>
        <taxon>Ecdysozoa</taxon>
        <taxon>Nematoda</taxon>
        <taxon>Chromadorea</taxon>
        <taxon>Rhabditida</taxon>
        <taxon>Rhabditina</taxon>
        <taxon>Rhabditomorpha</taxon>
        <taxon>Strongyloidea</taxon>
        <taxon>Ancylostomatidae</taxon>
        <taxon>Bunostominae</taxon>
        <taxon>Necator</taxon>
    </lineage>
</organism>
<accession>A0ABR1DPW0</accession>
<sequence length="75" mass="8257">MVETSSHLRHSMNMENDLNEELNKRLTAAWATFAPIAEATDQLMDQDLRAHSFDSIVLPALCHAVETCSVAAVTS</sequence>
<dbReference type="Proteomes" id="UP001303046">
    <property type="component" value="Unassembled WGS sequence"/>
</dbReference>
<proteinExistence type="predicted"/>